<evidence type="ECO:0000313" key="2">
    <source>
        <dbReference type="Proteomes" id="UP000188268"/>
    </source>
</evidence>
<dbReference type="EMBL" id="AWWV01010787">
    <property type="protein sequence ID" value="OMO77160.1"/>
    <property type="molecule type" value="Genomic_DNA"/>
</dbReference>
<evidence type="ECO:0000313" key="1">
    <source>
        <dbReference type="EMBL" id="OMO77160.1"/>
    </source>
</evidence>
<comment type="caution">
    <text evidence="1">The sequence shown here is derived from an EMBL/GenBank/DDBJ whole genome shotgun (WGS) entry which is preliminary data.</text>
</comment>
<keyword evidence="2" id="KW-1185">Reference proteome</keyword>
<accession>A0A1R3I3K3</accession>
<reference evidence="1 2" key="1">
    <citation type="submission" date="2013-09" db="EMBL/GenBank/DDBJ databases">
        <title>Corchorus capsularis genome sequencing.</title>
        <authorList>
            <person name="Alam M."/>
            <person name="Haque M.S."/>
            <person name="Islam M.S."/>
            <person name="Emdad E.M."/>
            <person name="Islam M.M."/>
            <person name="Ahmed B."/>
            <person name="Halim A."/>
            <person name="Hossen Q.M.M."/>
            <person name="Hossain M.Z."/>
            <person name="Ahmed R."/>
            <person name="Khan M.M."/>
            <person name="Islam R."/>
            <person name="Rashid M.M."/>
            <person name="Khan S.A."/>
            <person name="Rahman M.S."/>
            <person name="Alam M."/>
        </authorList>
    </citation>
    <scope>NUCLEOTIDE SEQUENCE [LARGE SCALE GENOMIC DNA]</scope>
    <source>
        <strain evidence="2">cv. CVL-1</strain>
        <tissue evidence="1">Whole seedling</tissue>
    </source>
</reference>
<name>A0A1R3I3K3_COCAP</name>
<dbReference type="Proteomes" id="UP000188268">
    <property type="component" value="Unassembled WGS sequence"/>
</dbReference>
<proteinExistence type="predicted"/>
<protein>
    <submittedName>
        <fullName evidence="1">Uncharacterized protein</fullName>
    </submittedName>
</protein>
<dbReference type="AlphaFoldDB" id="A0A1R3I3K3"/>
<gene>
    <name evidence="1" type="ORF">CCACVL1_15187</name>
</gene>
<organism evidence="1 2">
    <name type="scientific">Corchorus capsularis</name>
    <name type="common">Jute</name>
    <dbReference type="NCBI Taxonomy" id="210143"/>
    <lineage>
        <taxon>Eukaryota</taxon>
        <taxon>Viridiplantae</taxon>
        <taxon>Streptophyta</taxon>
        <taxon>Embryophyta</taxon>
        <taxon>Tracheophyta</taxon>
        <taxon>Spermatophyta</taxon>
        <taxon>Magnoliopsida</taxon>
        <taxon>eudicotyledons</taxon>
        <taxon>Gunneridae</taxon>
        <taxon>Pentapetalae</taxon>
        <taxon>rosids</taxon>
        <taxon>malvids</taxon>
        <taxon>Malvales</taxon>
        <taxon>Malvaceae</taxon>
        <taxon>Grewioideae</taxon>
        <taxon>Apeibeae</taxon>
        <taxon>Corchorus</taxon>
    </lineage>
</organism>
<sequence>MAYASFFMLAASPNHLRLQSKFAESGIYSFLCNHFVVFIEI</sequence>
<dbReference type="Gramene" id="OMO77160">
    <property type="protein sequence ID" value="OMO77160"/>
    <property type="gene ID" value="CCACVL1_15187"/>
</dbReference>